<evidence type="ECO:0000313" key="3">
    <source>
        <dbReference type="Proteomes" id="UP000838686"/>
    </source>
</evidence>
<protein>
    <submittedName>
        <fullName evidence="2">Uncharacterized protein</fullName>
    </submittedName>
</protein>
<sequence>MKHVLAILHGAVYIVIMYLLYDLRNMGMSTEYREFNGTVLLLLLLLTIGLQAIIVIRLRNRIWPAIALQAIVFLFILCLYSQSTVYIEGSMRDEVDWLNIGLLAAAELALLLLAAYLWRRMRLRR</sequence>
<dbReference type="EMBL" id="CAKMMF010000008">
    <property type="protein sequence ID" value="CAH1202609.1"/>
    <property type="molecule type" value="Genomic_DNA"/>
</dbReference>
<keyword evidence="3" id="KW-1185">Reference proteome</keyword>
<feature type="transmembrane region" description="Helical" evidence="1">
    <location>
        <begin position="35"/>
        <end position="55"/>
    </location>
</feature>
<name>A0ABM9C2W6_9BACL</name>
<organism evidence="2 3">
    <name type="scientific">Paenibacillus plantiphilus</name>
    <dbReference type="NCBI Taxonomy" id="2905650"/>
    <lineage>
        <taxon>Bacteria</taxon>
        <taxon>Bacillati</taxon>
        <taxon>Bacillota</taxon>
        <taxon>Bacilli</taxon>
        <taxon>Bacillales</taxon>
        <taxon>Paenibacillaceae</taxon>
        <taxon>Paenibacillus</taxon>
    </lineage>
</organism>
<gene>
    <name evidence="2" type="ORF">PAECIP111893_01849</name>
</gene>
<feature type="transmembrane region" description="Helical" evidence="1">
    <location>
        <begin position="62"/>
        <end position="82"/>
    </location>
</feature>
<reference evidence="2" key="1">
    <citation type="submission" date="2022-01" db="EMBL/GenBank/DDBJ databases">
        <authorList>
            <person name="Criscuolo A."/>
        </authorList>
    </citation>
    <scope>NUCLEOTIDE SEQUENCE</scope>
    <source>
        <strain evidence="2">CIP111893</strain>
    </source>
</reference>
<keyword evidence="1" id="KW-0812">Transmembrane</keyword>
<dbReference type="Proteomes" id="UP000838686">
    <property type="component" value="Unassembled WGS sequence"/>
</dbReference>
<feature type="transmembrane region" description="Helical" evidence="1">
    <location>
        <begin position="5"/>
        <end position="23"/>
    </location>
</feature>
<evidence type="ECO:0000256" key="1">
    <source>
        <dbReference type="SAM" id="Phobius"/>
    </source>
</evidence>
<dbReference type="RefSeq" id="WP_236340240.1">
    <property type="nucleotide sequence ID" value="NZ_CAKMMF010000008.1"/>
</dbReference>
<proteinExistence type="predicted"/>
<accession>A0ABM9C2W6</accession>
<feature type="transmembrane region" description="Helical" evidence="1">
    <location>
        <begin position="97"/>
        <end position="118"/>
    </location>
</feature>
<keyword evidence="1" id="KW-0472">Membrane</keyword>
<evidence type="ECO:0000313" key="2">
    <source>
        <dbReference type="EMBL" id="CAH1202609.1"/>
    </source>
</evidence>
<comment type="caution">
    <text evidence="2">The sequence shown here is derived from an EMBL/GenBank/DDBJ whole genome shotgun (WGS) entry which is preliminary data.</text>
</comment>
<keyword evidence="1" id="KW-1133">Transmembrane helix</keyword>